<gene>
    <name evidence="1" type="ORF">BDP81DRAFT_443707</name>
</gene>
<evidence type="ECO:0000313" key="2">
    <source>
        <dbReference type="Proteomes" id="UP001243989"/>
    </source>
</evidence>
<reference evidence="1" key="1">
    <citation type="submission" date="2021-06" db="EMBL/GenBank/DDBJ databases">
        <title>Comparative genomics, transcriptomics and evolutionary studies reveal genomic signatures of adaptation to plant cell wall in hemibiotrophic fungi.</title>
        <authorList>
            <consortium name="DOE Joint Genome Institute"/>
            <person name="Baroncelli R."/>
            <person name="Diaz J.F."/>
            <person name="Benocci T."/>
            <person name="Peng M."/>
            <person name="Battaglia E."/>
            <person name="Haridas S."/>
            <person name="Andreopoulos W."/>
            <person name="Labutti K."/>
            <person name="Pangilinan J."/>
            <person name="Floch G.L."/>
            <person name="Makela M.R."/>
            <person name="Henrissat B."/>
            <person name="Grigoriev I.V."/>
            <person name="Crouch J.A."/>
            <person name="De Vries R.P."/>
            <person name="Sukno S.A."/>
            <person name="Thon M.R."/>
        </authorList>
    </citation>
    <scope>NUCLEOTIDE SEQUENCE</scope>
    <source>
        <strain evidence="1">CBS 102054</strain>
    </source>
</reference>
<evidence type="ECO:0000313" key="1">
    <source>
        <dbReference type="EMBL" id="KAK1613525.1"/>
    </source>
</evidence>
<dbReference type="RefSeq" id="XP_060437400.1">
    <property type="nucleotide sequence ID" value="XM_060591752.1"/>
</dbReference>
<dbReference type="Proteomes" id="UP001243989">
    <property type="component" value="Unassembled WGS sequence"/>
</dbReference>
<proteinExistence type="predicted"/>
<dbReference type="EMBL" id="JAHMHQ010000053">
    <property type="protein sequence ID" value="KAK1613525.1"/>
    <property type="molecule type" value="Genomic_DNA"/>
</dbReference>
<comment type="caution">
    <text evidence="1">The sequence shown here is derived from an EMBL/GenBank/DDBJ whole genome shotgun (WGS) entry which is preliminary data.</text>
</comment>
<dbReference type="GeneID" id="85476614"/>
<accession>A0AAJ0E892</accession>
<sequence length="167" mass="18228">MLSLENLICSALRTMPTLSPFGTNRSRPCQFRPSRDNEDQASLGAGTCALGDSRYPTEYTANHCALGKQDCRQRLLVRERSRGICRDPALSASLLPYCLLSTRNRESSSTSLTLVTRPVLVGVGRCGITGSLSSAACCEQANSVSTTVVRLFHSRTISLVGRKPRRY</sequence>
<keyword evidence="2" id="KW-1185">Reference proteome</keyword>
<name>A0AAJ0E892_9PEZI</name>
<organism evidence="1 2">
    <name type="scientific">Colletotrichum phormii</name>
    <dbReference type="NCBI Taxonomy" id="359342"/>
    <lineage>
        <taxon>Eukaryota</taxon>
        <taxon>Fungi</taxon>
        <taxon>Dikarya</taxon>
        <taxon>Ascomycota</taxon>
        <taxon>Pezizomycotina</taxon>
        <taxon>Sordariomycetes</taxon>
        <taxon>Hypocreomycetidae</taxon>
        <taxon>Glomerellales</taxon>
        <taxon>Glomerellaceae</taxon>
        <taxon>Colletotrichum</taxon>
        <taxon>Colletotrichum acutatum species complex</taxon>
    </lineage>
</organism>
<dbReference type="AlphaFoldDB" id="A0AAJ0E892"/>
<protein>
    <submittedName>
        <fullName evidence="1">Uncharacterized protein</fullName>
    </submittedName>
</protein>